<organism evidence="5">
    <name type="scientific">viral metagenome</name>
    <dbReference type="NCBI Taxonomy" id="1070528"/>
    <lineage>
        <taxon>unclassified sequences</taxon>
        <taxon>metagenomes</taxon>
        <taxon>organismal metagenomes</taxon>
    </lineage>
</organism>
<dbReference type="PANTHER" id="PTHR11352:SF0">
    <property type="entry name" value="PROLIFERATING CELL NUCLEAR ANTIGEN"/>
    <property type="match status" value="1"/>
</dbReference>
<dbReference type="GO" id="GO:0030337">
    <property type="term" value="F:DNA polymerase processivity factor activity"/>
    <property type="evidence" value="ECO:0007669"/>
    <property type="project" value="InterPro"/>
</dbReference>
<dbReference type="GO" id="GO:0006272">
    <property type="term" value="P:leading strand elongation"/>
    <property type="evidence" value="ECO:0007669"/>
    <property type="project" value="TreeGrafter"/>
</dbReference>
<dbReference type="NCBIfam" id="TIGR00590">
    <property type="entry name" value="pcna"/>
    <property type="match status" value="1"/>
</dbReference>
<evidence type="ECO:0000259" key="4">
    <source>
        <dbReference type="Pfam" id="PF02747"/>
    </source>
</evidence>
<dbReference type="GO" id="GO:0006275">
    <property type="term" value="P:regulation of DNA replication"/>
    <property type="evidence" value="ECO:0007669"/>
    <property type="project" value="InterPro"/>
</dbReference>
<dbReference type="AlphaFoldDB" id="A0A6C0ETU6"/>
<feature type="domain" description="Proliferating cell nuclear antigen PCNA N-terminal" evidence="3">
    <location>
        <begin position="17"/>
        <end position="123"/>
    </location>
</feature>
<keyword evidence="2" id="KW-0238">DNA-binding</keyword>
<dbReference type="EMBL" id="MN738938">
    <property type="protein sequence ID" value="QHT32418.1"/>
    <property type="molecule type" value="Genomic_DNA"/>
</dbReference>
<evidence type="ECO:0000256" key="2">
    <source>
        <dbReference type="ARBA" id="ARBA00023125"/>
    </source>
</evidence>
<accession>A0A6C0ETU6</accession>
<sequence>MKLQIDDLAKAFEWIELFKFIKQLNQYVTFMCKEDQLYIQLMDDSHICLIDITIPSTWFTTYESSNQTFSVFSSVLVKIFAMYTADTLIDLEVNDDNDKLKINLKNKKEHKCFEINLMDIEKDLLTPAMPDTKMDFVMNTKTFDKYIHELASFGDEVIMFCKDEKLYFKTCGDEGTISIEIEGDNLDEFSVVENYEHQTRYCLKYLIYISKLYICYKNVHIYVDEQSPMVITFDDTVIKIKYYLAPKCDDNE</sequence>
<reference evidence="5" key="1">
    <citation type="journal article" date="2020" name="Nature">
        <title>Giant virus diversity and host interactions through global metagenomics.</title>
        <authorList>
            <person name="Schulz F."/>
            <person name="Roux S."/>
            <person name="Paez-Espino D."/>
            <person name="Jungbluth S."/>
            <person name="Walsh D.A."/>
            <person name="Denef V.J."/>
            <person name="McMahon K.D."/>
            <person name="Konstantinidis K.T."/>
            <person name="Eloe-Fadrosh E.A."/>
            <person name="Kyrpides N.C."/>
            <person name="Woyke T."/>
        </authorList>
    </citation>
    <scope>NUCLEOTIDE SEQUENCE</scope>
    <source>
        <strain evidence="5">GVMAG-M-3300009159-65</strain>
    </source>
</reference>
<feature type="domain" description="Proliferating cell nuclear antigen PCNA C-terminal" evidence="4">
    <location>
        <begin position="137"/>
        <end position="247"/>
    </location>
</feature>
<evidence type="ECO:0000256" key="1">
    <source>
        <dbReference type="ARBA" id="ARBA00010462"/>
    </source>
</evidence>
<dbReference type="InterPro" id="IPR022649">
    <property type="entry name" value="Pr_cel_nuc_antig_C"/>
</dbReference>
<dbReference type="Pfam" id="PF02747">
    <property type="entry name" value="PCNA_C"/>
    <property type="match status" value="1"/>
</dbReference>
<proteinExistence type="inferred from homology"/>
<evidence type="ECO:0008006" key="6">
    <source>
        <dbReference type="Google" id="ProtNLM"/>
    </source>
</evidence>
<dbReference type="InterPro" id="IPR046938">
    <property type="entry name" value="DNA_clamp_sf"/>
</dbReference>
<dbReference type="InterPro" id="IPR022648">
    <property type="entry name" value="Pr_cel_nuc_antig_N"/>
</dbReference>
<evidence type="ECO:0000313" key="5">
    <source>
        <dbReference type="EMBL" id="QHT32418.1"/>
    </source>
</evidence>
<dbReference type="PRINTS" id="PR00339">
    <property type="entry name" value="PCNACYCLIN"/>
</dbReference>
<comment type="similarity">
    <text evidence="1">Belongs to the PCNA family.</text>
</comment>
<protein>
    <recommendedName>
        <fullName evidence="6">Proliferating cell nuclear antigen PCNA N-terminal domain-containing protein</fullName>
    </recommendedName>
</protein>
<dbReference type="CDD" id="cd00577">
    <property type="entry name" value="PCNA"/>
    <property type="match status" value="1"/>
</dbReference>
<dbReference type="InterPro" id="IPR000730">
    <property type="entry name" value="Pr_cel_nuc_antig"/>
</dbReference>
<dbReference type="PANTHER" id="PTHR11352">
    <property type="entry name" value="PROLIFERATING CELL NUCLEAR ANTIGEN"/>
    <property type="match status" value="1"/>
</dbReference>
<dbReference type="Gene3D" id="3.70.10.10">
    <property type="match status" value="1"/>
</dbReference>
<dbReference type="GO" id="GO:0003677">
    <property type="term" value="F:DNA binding"/>
    <property type="evidence" value="ECO:0007669"/>
    <property type="project" value="UniProtKB-KW"/>
</dbReference>
<dbReference type="Pfam" id="PF00705">
    <property type="entry name" value="PCNA_N"/>
    <property type="match status" value="1"/>
</dbReference>
<evidence type="ECO:0000259" key="3">
    <source>
        <dbReference type="Pfam" id="PF00705"/>
    </source>
</evidence>
<name>A0A6C0ETU6_9ZZZZ</name>
<dbReference type="SUPFAM" id="SSF55979">
    <property type="entry name" value="DNA clamp"/>
    <property type="match status" value="2"/>
</dbReference>